<dbReference type="Pfam" id="PF00188">
    <property type="entry name" value="CAP"/>
    <property type="match status" value="1"/>
</dbReference>
<evidence type="ECO:0000313" key="4">
    <source>
        <dbReference type="Proteomes" id="UP000050794"/>
    </source>
</evidence>
<feature type="domain" description="SCP" evidence="2">
    <location>
        <begin position="45"/>
        <end position="132"/>
    </location>
</feature>
<proteinExistence type="predicted"/>
<gene>
    <name evidence="3" type="ORF">TCNE_LOCUS2565</name>
</gene>
<feature type="signal peptide" evidence="1">
    <location>
        <begin position="1"/>
        <end position="31"/>
    </location>
</feature>
<dbReference type="InterPro" id="IPR014044">
    <property type="entry name" value="CAP_dom"/>
</dbReference>
<keyword evidence="4" id="KW-1185">Reference proteome</keyword>
<dbReference type="Gene3D" id="3.40.33.10">
    <property type="entry name" value="CAP"/>
    <property type="match status" value="1"/>
</dbReference>
<feature type="chain" id="PRO_5044552959" evidence="1">
    <location>
        <begin position="32"/>
        <end position="132"/>
    </location>
</feature>
<evidence type="ECO:0000259" key="2">
    <source>
        <dbReference type="SMART" id="SM00198"/>
    </source>
</evidence>
<dbReference type="CDD" id="cd05380">
    <property type="entry name" value="CAP_euk"/>
    <property type="match status" value="1"/>
</dbReference>
<protein>
    <submittedName>
        <fullName evidence="5">SCP domain-containing protein</fullName>
    </submittedName>
</protein>
<reference evidence="3 4" key="2">
    <citation type="submission" date="2018-11" db="EMBL/GenBank/DDBJ databases">
        <authorList>
            <consortium name="Pathogen Informatics"/>
        </authorList>
    </citation>
    <scope>NUCLEOTIDE SEQUENCE [LARGE SCALE GENOMIC DNA]</scope>
</reference>
<dbReference type="InterPro" id="IPR035940">
    <property type="entry name" value="CAP_sf"/>
</dbReference>
<sequence length="132" mass="14461">MMNSPISNHLRIMNMLLLAVLLLATTSIASGIECPNVANPVLNATIRAAVVAKHNELRATLTHGTAEYKGGHKLPSGKNIYQMVWDCDLEKHAQDWSNKCEFKHSDADMGENLFQSSPLSVGMLPFDITIQG</sequence>
<organism evidence="4 5">
    <name type="scientific">Toxocara canis</name>
    <name type="common">Canine roundworm</name>
    <dbReference type="NCBI Taxonomy" id="6265"/>
    <lineage>
        <taxon>Eukaryota</taxon>
        <taxon>Metazoa</taxon>
        <taxon>Ecdysozoa</taxon>
        <taxon>Nematoda</taxon>
        <taxon>Chromadorea</taxon>
        <taxon>Rhabditida</taxon>
        <taxon>Spirurina</taxon>
        <taxon>Ascaridomorpha</taxon>
        <taxon>Ascaridoidea</taxon>
        <taxon>Toxocaridae</taxon>
        <taxon>Toxocara</taxon>
    </lineage>
</organism>
<evidence type="ECO:0000313" key="5">
    <source>
        <dbReference type="WBParaSite" id="TCNE_0000256501-mRNA-1"/>
    </source>
</evidence>
<dbReference type="EMBL" id="UYWY01002659">
    <property type="protein sequence ID" value="VDM28275.1"/>
    <property type="molecule type" value="Genomic_DNA"/>
</dbReference>
<accession>A0A183U245</accession>
<reference evidence="5" key="1">
    <citation type="submission" date="2016-06" db="UniProtKB">
        <authorList>
            <consortium name="WormBaseParasite"/>
        </authorList>
    </citation>
    <scope>IDENTIFICATION</scope>
</reference>
<dbReference type="Proteomes" id="UP000050794">
    <property type="component" value="Unassembled WGS sequence"/>
</dbReference>
<dbReference type="SMART" id="SM00198">
    <property type="entry name" value="SCP"/>
    <property type="match status" value="1"/>
</dbReference>
<evidence type="ECO:0000313" key="3">
    <source>
        <dbReference type="EMBL" id="VDM28275.1"/>
    </source>
</evidence>
<dbReference type="WBParaSite" id="TCNE_0000256501-mRNA-1">
    <property type="protein sequence ID" value="TCNE_0000256501-mRNA-1"/>
    <property type="gene ID" value="TCNE_0000256501"/>
</dbReference>
<keyword evidence="1" id="KW-0732">Signal</keyword>
<dbReference type="SUPFAM" id="SSF55797">
    <property type="entry name" value="PR-1-like"/>
    <property type="match status" value="1"/>
</dbReference>
<name>A0A183U245_TOXCA</name>
<dbReference type="AlphaFoldDB" id="A0A183U245"/>
<evidence type="ECO:0000256" key="1">
    <source>
        <dbReference type="SAM" id="SignalP"/>
    </source>
</evidence>